<evidence type="ECO:0000256" key="2">
    <source>
        <dbReference type="ARBA" id="ARBA00022692"/>
    </source>
</evidence>
<evidence type="ECO:0008006" key="9">
    <source>
        <dbReference type="Google" id="ProtNLM"/>
    </source>
</evidence>
<accession>A0A8H7S787</accession>
<protein>
    <recommendedName>
        <fullName evidence="9">Endoplasmic reticulum-based factor for assembly of V-ATPase</fullName>
    </recommendedName>
</protein>
<dbReference type="OrthoDB" id="19981at2759"/>
<dbReference type="Proteomes" id="UP000646827">
    <property type="component" value="Unassembled WGS sequence"/>
</dbReference>
<dbReference type="GO" id="GO:0005789">
    <property type="term" value="C:endoplasmic reticulum membrane"/>
    <property type="evidence" value="ECO:0007669"/>
    <property type="project" value="UniProtKB-SubCell"/>
</dbReference>
<comment type="subcellular location">
    <subcellularLocation>
        <location evidence="1">Endoplasmic reticulum membrane</location>
        <topology evidence="1">Multi-pass membrane protein</topology>
    </subcellularLocation>
</comment>
<dbReference type="GO" id="GO:0070072">
    <property type="term" value="P:vacuolar proton-transporting V-type ATPase complex assembly"/>
    <property type="evidence" value="ECO:0007669"/>
    <property type="project" value="InterPro"/>
</dbReference>
<evidence type="ECO:0000256" key="5">
    <source>
        <dbReference type="ARBA" id="ARBA00023136"/>
    </source>
</evidence>
<evidence type="ECO:0000313" key="7">
    <source>
        <dbReference type="EMBL" id="KAG2224095.1"/>
    </source>
</evidence>
<feature type="transmembrane region" description="Helical" evidence="6">
    <location>
        <begin position="139"/>
        <end position="159"/>
    </location>
</feature>
<reference evidence="7 8" key="1">
    <citation type="submission" date="2020-12" db="EMBL/GenBank/DDBJ databases">
        <title>Metabolic potential, ecology and presence of endohyphal bacteria is reflected in genomic diversity of Mucoromycotina.</title>
        <authorList>
            <person name="Muszewska A."/>
            <person name="Okrasinska A."/>
            <person name="Steczkiewicz K."/>
            <person name="Drgas O."/>
            <person name="Orlowska M."/>
            <person name="Perlinska-Lenart U."/>
            <person name="Aleksandrzak-Piekarczyk T."/>
            <person name="Szatraj K."/>
            <person name="Zielenkiewicz U."/>
            <person name="Pilsyk S."/>
            <person name="Malc E."/>
            <person name="Mieczkowski P."/>
            <person name="Kruszewska J.S."/>
            <person name="Biernat P."/>
            <person name="Pawlowska J."/>
        </authorList>
    </citation>
    <scope>NUCLEOTIDE SEQUENCE [LARGE SCALE GENOMIC DNA]</scope>
    <source>
        <strain evidence="7 8">CBS 142.35</strain>
    </source>
</reference>
<proteinExistence type="predicted"/>
<evidence type="ECO:0000256" key="3">
    <source>
        <dbReference type="ARBA" id="ARBA00022824"/>
    </source>
</evidence>
<dbReference type="PANTHER" id="PTHR31394:SF1">
    <property type="entry name" value="TRANSMEMBRANE PROTEIN 199"/>
    <property type="match status" value="1"/>
</dbReference>
<dbReference type="Pfam" id="PF11712">
    <property type="entry name" value="Vma12"/>
    <property type="match status" value="1"/>
</dbReference>
<keyword evidence="8" id="KW-1185">Reference proteome</keyword>
<evidence type="ECO:0000313" key="8">
    <source>
        <dbReference type="Proteomes" id="UP000646827"/>
    </source>
</evidence>
<keyword evidence="3" id="KW-0256">Endoplasmic reticulum</keyword>
<organism evidence="7 8">
    <name type="scientific">Circinella minor</name>
    <dbReference type="NCBI Taxonomy" id="1195481"/>
    <lineage>
        <taxon>Eukaryota</taxon>
        <taxon>Fungi</taxon>
        <taxon>Fungi incertae sedis</taxon>
        <taxon>Mucoromycota</taxon>
        <taxon>Mucoromycotina</taxon>
        <taxon>Mucoromycetes</taxon>
        <taxon>Mucorales</taxon>
        <taxon>Lichtheimiaceae</taxon>
        <taxon>Circinella</taxon>
    </lineage>
</organism>
<feature type="transmembrane region" description="Helical" evidence="6">
    <location>
        <begin position="171"/>
        <end position="192"/>
    </location>
</feature>
<sequence>MQLTLTKPMQELFKSVLADPNFCPKFRKEAQIAANASLDQKKQGVSLSLLRESCTFFSEQQLGRVWFHELVKGTSVYIEPKPEEDPEVKAAREAKLQKLRDEQNNREYASMVASVITSENEKYAFRIQPGELKQIKGHIVTILNIGVSMVAVFTAIYMGSRTMTNELGIRIMLSLAGAIGIAIVETGLYLIYAQRVLTPPPQSKKESLKKSKNT</sequence>
<evidence type="ECO:0000256" key="6">
    <source>
        <dbReference type="SAM" id="Phobius"/>
    </source>
</evidence>
<comment type="caution">
    <text evidence="7">The sequence shown here is derived from an EMBL/GenBank/DDBJ whole genome shotgun (WGS) entry which is preliminary data.</text>
</comment>
<keyword evidence="5 6" id="KW-0472">Membrane</keyword>
<dbReference type="InterPro" id="IPR021013">
    <property type="entry name" value="ATPase_Vma12"/>
</dbReference>
<dbReference type="PANTHER" id="PTHR31394">
    <property type="entry name" value="TRANSMEMBRANE PROTEIN 199"/>
    <property type="match status" value="1"/>
</dbReference>
<keyword evidence="4 6" id="KW-1133">Transmembrane helix</keyword>
<evidence type="ECO:0000256" key="4">
    <source>
        <dbReference type="ARBA" id="ARBA00022989"/>
    </source>
</evidence>
<dbReference type="EMBL" id="JAEPRB010000049">
    <property type="protein sequence ID" value="KAG2224095.1"/>
    <property type="molecule type" value="Genomic_DNA"/>
</dbReference>
<name>A0A8H7S787_9FUNG</name>
<evidence type="ECO:0000256" key="1">
    <source>
        <dbReference type="ARBA" id="ARBA00004477"/>
    </source>
</evidence>
<dbReference type="AlphaFoldDB" id="A0A8H7S787"/>
<gene>
    <name evidence="7" type="ORF">INT45_004976</name>
</gene>
<keyword evidence="2 6" id="KW-0812">Transmembrane</keyword>